<feature type="region of interest" description="Disordered" evidence="1">
    <location>
        <begin position="99"/>
        <end position="132"/>
    </location>
</feature>
<evidence type="ECO:0000313" key="3">
    <source>
        <dbReference type="Proteomes" id="UP000321393"/>
    </source>
</evidence>
<feature type="compositionally biased region" description="Basic and acidic residues" evidence="1">
    <location>
        <begin position="103"/>
        <end position="132"/>
    </location>
</feature>
<evidence type="ECO:0000256" key="1">
    <source>
        <dbReference type="SAM" id="MobiDB-lite"/>
    </source>
</evidence>
<dbReference type="Pfam" id="PF14223">
    <property type="entry name" value="Retrotran_gag_2"/>
    <property type="match status" value="1"/>
</dbReference>
<reference evidence="2 3" key="1">
    <citation type="submission" date="2019-08" db="EMBL/GenBank/DDBJ databases">
        <title>Draft genome sequences of two oriental melons (Cucumis melo L. var makuwa).</title>
        <authorList>
            <person name="Kwon S.-Y."/>
        </authorList>
    </citation>
    <scope>NUCLEOTIDE SEQUENCE [LARGE SCALE GENOMIC DNA]</scope>
    <source>
        <strain evidence="3">cv. SW 3</strain>
        <tissue evidence="2">Leaf</tissue>
    </source>
</reference>
<protein>
    <submittedName>
        <fullName evidence="2">Gag-proteinase polyprotein</fullName>
    </submittedName>
</protein>
<comment type="caution">
    <text evidence="2">The sequence shown here is derived from an EMBL/GenBank/DDBJ whole genome shotgun (WGS) entry which is preliminary data.</text>
</comment>
<accession>A0A5A7UVN6</accession>
<name>A0A5A7UVN6_CUCMM</name>
<dbReference type="EMBL" id="SSTE01006842">
    <property type="protein sequence ID" value="KAA0058236.1"/>
    <property type="molecule type" value="Genomic_DNA"/>
</dbReference>
<organism evidence="2 3">
    <name type="scientific">Cucumis melo var. makuwa</name>
    <name type="common">Oriental melon</name>
    <dbReference type="NCBI Taxonomy" id="1194695"/>
    <lineage>
        <taxon>Eukaryota</taxon>
        <taxon>Viridiplantae</taxon>
        <taxon>Streptophyta</taxon>
        <taxon>Embryophyta</taxon>
        <taxon>Tracheophyta</taxon>
        <taxon>Spermatophyta</taxon>
        <taxon>Magnoliopsida</taxon>
        <taxon>eudicotyledons</taxon>
        <taxon>Gunneridae</taxon>
        <taxon>Pentapetalae</taxon>
        <taxon>rosids</taxon>
        <taxon>fabids</taxon>
        <taxon>Cucurbitales</taxon>
        <taxon>Cucurbitaceae</taxon>
        <taxon>Benincaseae</taxon>
        <taxon>Cucumis</taxon>
    </lineage>
</organism>
<sequence>MSEDELVSEYNERVLEIANGSLLLGEIIYDSKILWKVLRSLPRKFDIKVTAIEEAHDITTLKLDELFGSLLTFEMAISDRENKKGKGIAFKSTYEEEATANHSDNKANMDEKDVENTTRRYSEVSNRRGSDYEKKKEEEGKFFRCRECGGISHYQVECPTILRRQKESYHAILSNKDTEDTEDDSSMNAFTAYITDIDLKDDSGCSDEDSDEDLTLEELRMLRKEDIEARAIQKERIQDLMEENKCLMSVISSLKLKLKEVQNDYDQTIKSVKMLNSGTENLDLILKSGQNSSSKYGLGFDALVSILKSTSEVKFVPSLEKVETETSLTTTIASPPVKSSRMICYYKRAYQTLLL</sequence>
<dbReference type="Proteomes" id="UP000321393">
    <property type="component" value="Unassembled WGS sequence"/>
</dbReference>
<proteinExistence type="predicted"/>
<gene>
    <name evidence="2" type="ORF">E6C27_scaffold274G005600</name>
</gene>
<evidence type="ECO:0000313" key="2">
    <source>
        <dbReference type="EMBL" id="KAA0058236.1"/>
    </source>
</evidence>
<dbReference type="AlphaFoldDB" id="A0A5A7UVN6"/>